<gene>
    <name evidence="1" type="ORF">EHQ58_10180</name>
</gene>
<dbReference type="AlphaFoldDB" id="A0A4R9JZ85"/>
<reference evidence="1" key="1">
    <citation type="journal article" date="2019" name="PLoS Negl. Trop. Dis.">
        <title>Revisiting the worldwide diversity of Leptospira species in the environment.</title>
        <authorList>
            <person name="Vincent A.T."/>
            <person name="Schiettekatte O."/>
            <person name="Bourhy P."/>
            <person name="Veyrier F.J."/>
            <person name="Picardeau M."/>
        </authorList>
    </citation>
    <scope>NUCLEOTIDE SEQUENCE [LARGE SCALE GENOMIC DNA]</scope>
    <source>
        <strain evidence="1">201702476</strain>
    </source>
</reference>
<evidence type="ECO:0000313" key="2">
    <source>
        <dbReference type="Proteomes" id="UP000297693"/>
    </source>
</evidence>
<comment type="caution">
    <text evidence="1">The sequence shown here is derived from an EMBL/GenBank/DDBJ whole genome shotgun (WGS) entry which is preliminary data.</text>
</comment>
<dbReference type="Pfam" id="PF09935">
    <property type="entry name" value="DUF2167"/>
    <property type="match status" value="1"/>
</dbReference>
<dbReference type="OrthoDB" id="196355at2"/>
<protein>
    <submittedName>
        <fullName evidence="1">DUF2167 domain-containing protein</fullName>
    </submittedName>
</protein>
<dbReference type="Proteomes" id="UP000297693">
    <property type="component" value="Unassembled WGS sequence"/>
</dbReference>
<evidence type="ECO:0000313" key="1">
    <source>
        <dbReference type="EMBL" id="TGL58699.1"/>
    </source>
</evidence>
<sequence>MELVGWASKPFHDAESKKFHWAKNIKFGNSDINTLN</sequence>
<dbReference type="InterPro" id="IPR018682">
    <property type="entry name" value="DUF2167_membr"/>
</dbReference>
<accession>A0A4R9JZ85</accession>
<name>A0A4R9JZ85_9LEPT</name>
<proteinExistence type="predicted"/>
<keyword evidence="2" id="KW-1185">Reference proteome</keyword>
<organism evidence="1 2">
    <name type="scientific">Leptospira ognonensis</name>
    <dbReference type="NCBI Taxonomy" id="2484945"/>
    <lineage>
        <taxon>Bacteria</taxon>
        <taxon>Pseudomonadati</taxon>
        <taxon>Spirochaetota</taxon>
        <taxon>Spirochaetia</taxon>
        <taxon>Leptospirales</taxon>
        <taxon>Leptospiraceae</taxon>
        <taxon>Leptospira</taxon>
    </lineage>
</organism>
<dbReference type="EMBL" id="RQGD01000031">
    <property type="protein sequence ID" value="TGL58699.1"/>
    <property type="molecule type" value="Genomic_DNA"/>
</dbReference>